<dbReference type="Pfam" id="PF13409">
    <property type="entry name" value="GST_N_2"/>
    <property type="match status" value="1"/>
</dbReference>
<dbReference type="PROSITE" id="PS50405">
    <property type="entry name" value="GST_CTER"/>
    <property type="match status" value="1"/>
</dbReference>
<dbReference type="SUPFAM" id="SSF47616">
    <property type="entry name" value="GST C-terminal domain-like"/>
    <property type="match status" value="1"/>
</dbReference>
<dbReference type="PROSITE" id="PS50404">
    <property type="entry name" value="GST_NTER"/>
    <property type="match status" value="1"/>
</dbReference>
<evidence type="ECO:0000259" key="4">
    <source>
        <dbReference type="PROSITE" id="PS50404"/>
    </source>
</evidence>
<name>A0A7H9BLW4_9NEIS</name>
<evidence type="ECO:0000256" key="1">
    <source>
        <dbReference type="ARBA" id="ARBA00012452"/>
    </source>
</evidence>
<dbReference type="PANTHER" id="PTHR43968:SF6">
    <property type="entry name" value="GLUTATHIONE S-TRANSFERASE OMEGA"/>
    <property type="match status" value="1"/>
</dbReference>
<dbReference type="InterPro" id="IPR045073">
    <property type="entry name" value="Omega/Tau-like"/>
</dbReference>
<dbReference type="SFLD" id="SFLDG00358">
    <property type="entry name" value="Main_(cytGST)"/>
    <property type="match status" value="1"/>
</dbReference>
<evidence type="ECO:0000313" key="6">
    <source>
        <dbReference type="EMBL" id="QLG89366.1"/>
    </source>
</evidence>
<dbReference type="InterPro" id="IPR040079">
    <property type="entry name" value="Glutathione_S-Trfase"/>
</dbReference>
<evidence type="ECO:0000313" key="7">
    <source>
        <dbReference type="Proteomes" id="UP000509597"/>
    </source>
</evidence>
<evidence type="ECO:0000256" key="3">
    <source>
        <dbReference type="ARBA" id="ARBA00047960"/>
    </source>
</evidence>
<dbReference type="GO" id="GO:0005737">
    <property type="term" value="C:cytoplasm"/>
    <property type="evidence" value="ECO:0007669"/>
    <property type="project" value="TreeGrafter"/>
</dbReference>
<organism evidence="6 7">
    <name type="scientific">Chitinibacter bivalviorum</name>
    <dbReference type="NCBI Taxonomy" id="2739434"/>
    <lineage>
        <taxon>Bacteria</taxon>
        <taxon>Pseudomonadati</taxon>
        <taxon>Pseudomonadota</taxon>
        <taxon>Betaproteobacteria</taxon>
        <taxon>Neisseriales</taxon>
        <taxon>Chitinibacteraceae</taxon>
        <taxon>Chitinibacter</taxon>
    </lineage>
</organism>
<keyword evidence="7" id="KW-1185">Reference proteome</keyword>
<dbReference type="RefSeq" id="WP_179355938.1">
    <property type="nucleotide sequence ID" value="NZ_CP058627.1"/>
</dbReference>
<dbReference type="GO" id="GO:0004364">
    <property type="term" value="F:glutathione transferase activity"/>
    <property type="evidence" value="ECO:0007669"/>
    <property type="project" value="UniProtKB-EC"/>
</dbReference>
<comment type="catalytic activity">
    <reaction evidence="3">
        <text>RX + glutathione = an S-substituted glutathione + a halide anion + H(+)</text>
        <dbReference type="Rhea" id="RHEA:16437"/>
        <dbReference type="ChEBI" id="CHEBI:15378"/>
        <dbReference type="ChEBI" id="CHEBI:16042"/>
        <dbReference type="ChEBI" id="CHEBI:17792"/>
        <dbReference type="ChEBI" id="CHEBI:57925"/>
        <dbReference type="ChEBI" id="CHEBI:90779"/>
        <dbReference type="EC" id="2.5.1.18"/>
    </reaction>
</comment>
<dbReference type="KEGG" id="chiz:HQ393_14550"/>
<dbReference type="AlphaFoldDB" id="A0A7H9BLW4"/>
<proteinExistence type="predicted"/>
<dbReference type="SFLD" id="SFLDG01152">
    <property type="entry name" value="Main.3:_Omega-_and_Tau-like"/>
    <property type="match status" value="1"/>
</dbReference>
<reference evidence="6 7" key="1">
    <citation type="submission" date="2020-07" db="EMBL/GenBank/DDBJ databases">
        <title>Complete genome sequence of Chitinibacter sp. 2T18.</title>
        <authorList>
            <person name="Bae J.-W."/>
            <person name="Choi J.-W."/>
        </authorList>
    </citation>
    <scope>NUCLEOTIDE SEQUENCE [LARGE SCALE GENOMIC DNA]</scope>
    <source>
        <strain evidence="6 7">2T18</strain>
    </source>
</reference>
<dbReference type="InterPro" id="IPR050983">
    <property type="entry name" value="GST_Omega/HSP26"/>
</dbReference>
<sequence length="235" mass="25824">MATQLTLISHPLCPYVQRAAIVLAEKNIPFTRVDIDLANKPDWFLRISPLGKTPLLLVDDQPIFESAVICEYLDETIAPALHPQDPIQKAQHRGWIEFASATLNSIAGFYTAPDAATLAAKADEIRSKLATLESALNRAPFFAGEQLSLVDAAFGPVFRYFEVFEQIADFDFFAATPKVQAWRKALQQRASIAHAVSADYPAQLRQFLSQRNSALAAKMQAMPSTAATDFCLAPA</sequence>
<dbReference type="PANTHER" id="PTHR43968">
    <property type="match status" value="1"/>
</dbReference>
<gene>
    <name evidence="6" type="ORF">HQ393_14550</name>
</gene>
<feature type="domain" description="GST N-terminal" evidence="4">
    <location>
        <begin position="3"/>
        <end position="81"/>
    </location>
</feature>
<accession>A0A7H9BLW4</accession>
<keyword evidence="2 6" id="KW-0808">Transferase</keyword>
<dbReference type="Proteomes" id="UP000509597">
    <property type="component" value="Chromosome"/>
</dbReference>
<dbReference type="Gene3D" id="1.20.1050.10">
    <property type="match status" value="1"/>
</dbReference>
<dbReference type="InterPro" id="IPR036282">
    <property type="entry name" value="Glutathione-S-Trfase_C_sf"/>
</dbReference>
<dbReference type="InterPro" id="IPR010987">
    <property type="entry name" value="Glutathione-S-Trfase_C-like"/>
</dbReference>
<dbReference type="SFLD" id="SFLDS00019">
    <property type="entry name" value="Glutathione_Transferase_(cytos"/>
    <property type="match status" value="1"/>
</dbReference>
<protein>
    <recommendedName>
        <fullName evidence="1">glutathione transferase</fullName>
        <ecNumber evidence="1">2.5.1.18</ecNumber>
    </recommendedName>
</protein>
<evidence type="ECO:0000256" key="2">
    <source>
        <dbReference type="ARBA" id="ARBA00022679"/>
    </source>
</evidence>
<feature type="domain" description="GST C-terminal" evidence="5">
    <location>
        <begin position="85"/>
        <end position="215"/>
    </location>
</feature>
<dbReference type="CDD" id="cd00570">
    <property type="entry name" value="GST_N_family"/>
    <property type="match status" value="1"/>
</dbReference>
<dbReference type="InterPro" id="IPR036249">
    <property type="entry name" value="Thioredoxin-like_sf"/>
</dbReference>
<dbReference type="SUPFAM" id="SSF52833">
    <property type="entry name" value="Thioredoxin-like"/>
    <property type="match status" value="1"/>
</dbReference>
<evidence type="ECO:0000259" key="5">
    <source>
        <dbReference type="PROSITE" id="PS50405"/>
    </source>
</evidence>
<dbReference type="EMBL" id="CP058627">
    <property type="protein sequence ID" value="QLG89366.1"/>
    <property type="molecule type" value="Genomic_DNA"/>
</dbReference>
<dbReference type="InterPro" id="IPR004045">
    <property type="entry name" value="Glutathione_S-Trfase_N"/>
</dbReference>
<dbReference type="Pfam" id="PF13410">
    <property type="entry name" value="GST_C_2"/>
    <property type="match status" value="1"/>
</dbReference>
<dbReference type="Gene3D" id="3.40.30.10">
    <property type="entry name" value="Glutaredoxin"/>
    <property type="match status" value="1"/>
</dbReference>
<dbReference type="EC" id="2.5.1.18" evidence="1"/>